<evidence type="ECO:0000256" key="3">
    <source>
        <dbReference type="ARBA" id="ARBA00019010"/>
    </source>
</evidence>
<dbReference type="Pfam" id="PF02367">
    <property type="entry name" value="TsaE"/>
    <property type="match status" value="1"/>
</dbReference>
<keyword evidence="7" id="KW-0547">Nucleotide-binding</keyword>
<keyword evidence="6" id="KW-0479">Metal-binding</keyword>
<proteinExistence type="inferred from homology"/>
<evidence type="ECO:0000256" key="4">
    <source>
        <dbReference type="ARBA" id="ARBA00022490"/>
    </source>
</evidence>
<dbReference type="Proteomes" id="UP001058290">
    <property type="component" value="Chromosome"/>
</dbReference>
<keyword evidence="5" id="KW-0819">tRNA processing</keyword>
<evidence type="ECO:0000256" key="10">
    <source>
        <dbReference type="ARBA" id="ARBA00032441"/>
    </source>
</evidence>
<protein>
    <recommendedName>
        <fullName evidence="3">tRNA threonylcarbamoyladenosine biosynthesis protein TsaE</fullName>
    </recommendedName>
    <alternativeName>
        <fullName evidence="10">t(6)A37 threonylcarbamoyladenosine biosynthesis protein TsaE</fullName>
    </alternativeName>
</protein>
<comment type="subcellular location">
    <subcellularLocation>
        <location evidence="1">Cytoplasm</location>
    </subcellularLocation>
</comment>
<evidence type="ECO:0000256" key="9">
    <source>
        <dbReference type="ARBA" id="ARBA00022842"/>
    </source>
</evidence>
<dbReference type="EMBL" id="CP104377">
    <property type="protein sequence ID" value="UXC18643.1"/>
    <property type="molecule type" value="Genomic_DNA"/>
</dbReference>
<reference evidence="11" key="1">
    <citation type="submission" date="2022-09" db="EMBL/GenBank/DDBJ databases">
        <title>Bacterial diversity in gut of crayfish and pufferfish.</title>
        <authorList>
            <person name="Huang Y."/>
        </authorList>
    </citation>
    <scope>NUCLEOTIDE SEQUENCE</scope>
    <source>
        <strain evidence="11">PR12</strain>
    </source>
</reference>
<organism evidence="11 12">
    <name type="scientific">Comamonas squillarum</name>
    <dbReference type="NCBI Taxonomy" id="2977320"/>
    <lineage>
        <taxon>Bacteria</taxon>
        <taxon>Pseudomonadati</taxon>
        <taxon>Pseudomonadota</taxon>
        <taxon>Betaproteobacteria</taxon>
        <taxon>Burkholderiales</taxon>
        <taxon>Comamonadaceae</taxon>
        <taxon>Comamonas</taxon>
    </lineage>
</organism>
<evidence type="ECO:0000256" key="5">
    <source>
        <dbReference type="ARBA" id="ARBA00022694"/>
    </source>
</evidence>
<evidence type="ECO:0000256" key="7">
    <source>
        <dbReference type="ARBA" id="ARBA00022741"/>
    </source>
</evidence>
<gene>
    <name evidence="11" type="primary">tsaE</name>
    <name evidence="11" type="ORF">N4T19_00425</name>
</gene>
<dbReference type="PANTHER" id="PTHR33540:SF2">
    <property type="entry name" value="TRNA THREONYLCARBAMOYLADENOSINE BIOSYNTHESIS PROTEIN TSAE"/>
    <property type="match status" value="1"/>
</dbReference>
<comment type="similarity">
    <text evidence="2">Belongs to the TsaE family.</text>
</comment>
<dbReference type="InterPro" id="IPR003442">
    <property type="entry name" value="T6A_TsaE"/>
</dbReference>
<accession>A0ABY5ZXL1</accession>
<dbReference type="InterPro" id="IPR027417">
    <property type="entry name" value="P-loop_NTPase"/>
</dbReference>
<name>A0ABY5ZXL1_9BURK</name>
<dbReference type="PANTHER" id="PTHR33540">
    <property type="entry name" value="TRNA THREONYLCARBAMOYLADENOSINE BIOSYNTHESIS PROTEIN TSAE"/>
    <property type="match status" value="1"/>
</dbReference>
<dbReference type="RefSeq" id="WP_260719164.1">
    <property type="nucleotide sequence ID" value="NZ_CP104377.1"/>
</dbReference>
<keyword evidence="12" id="KW-1185">Reference proteome</keyword>
<keyword evidence="8" id="KW-0067">ATP-binding</keyword>
<dbReference type="Gene3D" id="3.40.50.300">
    <property type="entry name" value="P-loop containing nucleotide triphosphate hydrolases"/>
    <property type="match status" value="1"/>
</dbReference>
<dbReference type="SUPFAM" id="SSF52540">
    <property type="entry name" value="P-loop containing nucleoside triphosphate hydrolases"/>
    <property type="match status" value="1"/>
</dbReference>
<keyword evidence="4" id="KW-0963">Cytoplasm</keyword>
<evidence type="ECO:0000313" key="11">
    <source>
        <dbReference type="EMBL" id="UXC18643.1"/>
    </source>
</evidence>
<evidence type="ECO:0000256" key="1">
    <source>
        <dbReference type="ARBA" id="ARBA00004496"/>
    </source>
</evidence>
<evidence type="ECO:0000256" key="2">
    <source>
        <dbReference type="ARBA" id="ARBA00007599"/>
    </source>
</evidence>
<sequence length="163" mass="17873">MNATASPSYPALHCVWKDERDTEAFAARLAAQAALSNVYLTLHGDLGAGKTTLVRHLLRALGVQGRIKSPTYAVVEPHEGRDFPIWHFDFYRFDDPREWEDAGFRDIFASPGLKVAEWPQKAAAVTPIADVAISIEAINESERQVHLQAFTPAGAAIVQGFSA</sequence>
<keyword evidence="9" id="KW-0460">Magnesium</keyword>
<evidence type="ECO:0000256" key="8">
    <source>
        <dbReference type="ARBA" id="ARBA00022840"/>
    </source>
</evidence>
<evidence type="ECO:0000313" key="12">
    <source>
        <dbReference type="Proteomes" id="UP001058290"/>
    </source>
</evidence>
<dbReference type="NCBIfam" id="TIGR00150">
    <property type="entry name" value="T6A_YjeE"/>
    <property type="match status" value="1"/>
</dbReference>
<evidence type="ECO:0000256" key="6">
    <source>
        <dbReference type="ARBA" id="ARBA00022723"/>
    </source>
</evidence>